<dbReference type="RefSeq" id="XP_002736599.1">
    <property type="nucleotide sequence ID" value="XM_002736553.1"/>
</dbReference>
<protein>
    <submittedName>
        <fullName evidence="4">HHIP-like protein 2-like</fullName>
    </submittedName>
</protein>
<evidence type="ECO:0000256" key="1">
    <source>
        <dbReference type="SAM" id="SignalP"/>
    </source>
</evidence>
<name>A0ABM0GSU2_SACKO</name>
<gene>
    <name evidence="4" type="primary">LOC100374024</name>
</gene>
<evidence type="ECO:0000313" key="4">
    <source>
        <dbReference type="RefSeq" id="XP_002736599.1"/>
    </source>
</evidence>
<dbReference type="Pfam" id="PF07995">
    <property type="entry name" value="GSDH"/>
    <property type="match status" value="1"/>
</dbReference>
<feature type="signal peptide" evidence="1">
    <location>
        <begin position="1"/>
        <end position="25"/>
    </location>
</feature>
<accession>A0ABM0GSU2</accession>
<dbReference type="Gene3D" id="2.120.10.30">
    <property type="entry name" value="TolB, C-terminal domain"/>
    <property type="match status" value="1"/>
</dbReference>
<dbReference type="GeneID" id="100374024"/>
<sequence>MQFQCFTGYLSLFIVFACQFGILTSEIIQPKCRDSEAPFSPAGEIQFCEAYADFGCCTHEQDEAVRIYVESEWTKLESVDSNLLPYCYDYLKNLTCLQCSPYSFGMFFNEVVNGEIKFAEHPKLCDELVTDITNACPEIARHFEVGANTIGDERADDSDGSCYPIIESEKPTGELDGVCLKELAGGLRNPLALVHAGDKSDRLFIVEHIGVIRIMEKGGELRDEPFIDLQEKVFTTDTPGDERGLLSLAFHPKFSTNGYFYVYYSRVASGEFDHRSVVSRFTVHATNTNKADLSSEMVILEINQPGATENGGQLVFGKDGYLYITVGYGGADDEMAADKSNLLGSILRIDVDTEDDDEPYQIPIDNPFVNVVGARPEIYAYGFHNPWRCSVDPGSLPDGNDGGTIFCGDVGDNIAEEINVIHKGSYYGWYHREGHLCRLNDEEKEMCDNLDDMHNDDQLPIHFYEHTPETGNVNAVVGGFVYRGCQSPNLKGFYIYADYILGKLWYLTQNSSGQWINHDLSFGNKDVCNYGYQGPWDKHHFILAFGEDEQGEVYMMTTTSVSNTDPTGTIYQIVDPARRTDPSTCSQIDSITIGEEEFPVLSAASKCTMTYALMAVSVFSQFFSSF</sequence>
<proteinExistence type="predicted"/>
<dbReference type="SUPFAM" id="SSF50952">
    <property type="entry name" value="Soluble quinoprotein glucose dehydrogenase"/>
    <property type="match status" value="1"/>
</dbReference>
<evidence type="ECO:0000259" key="2">
    <source>
        <dbReference type="Pfam" id="PF07995"/>
    </source>
</evidence>
<organism evidence="3 4">
    <name type="scientific">Saccoglossus kowalevskii</name>
    <name type="common">Acorn worm</name>
    <dbReference type="NCBI Taxonomy" id="10224"/>
    <lineage>
        <taxon>Eukaryota</taxon>
        <taxon>Metazoa</taxon>
        <taxon>Hemichordata</taxon>
        <taxon>Enteropneusta</taxon>
        <taxon>Harrimaniidae</taxon>
        <taxon>Saccoglossus</taxon>
    </lineage>
</organism>
<keyword evidence="3" id="KW-1185">Reference proteome</keyword>
<feature type="domain" description="Glucose/Sorbosone dehydrogenase" evidence="2">
    <location>
        <begin position="187"/>
        <end position="504"/>
    </location>
</feature>
<dbReference type="InterPro" id="IPR011041">
    <property type="entry name" value="Quinoprot_gluc/sorb_DH_b-prop"/>
</dbReference>
<reference evidence="4" key="1">
    <citation type="submission" date="2025-08" db="UniProtKB">
        <authorList>
            <consortium name="RefSeq"/>
        </authorList>
    </citation>
    <scope>IDENTIFICATION</scope>
    <source>
        <tissue evidence="4">Testes</tissue>
    </source>
</reference>
<evidence type="ECO:0000313" key="3">
    <source>
        <dbReference type="Proteomes" id="UP000694865"/>
    </source>
</evidence>
<feature type="chain" id="PRO_5046101746" evidence="1">
    <location>
        <begin position="26"/>
        <end position="626"/>
    </location>
</feature>
<dbReference type="InterPro" id="IPR011042">
    <property type="entry name" value="6-blade_b-propeller_TolB-like"/>
</dbReference>
<dbReference type="PANTHER" id="PTHR19328">
    <property type="entry name" value="HEDGEHOG-INTERACTING PROTEIN"/>
    <property type="match status" value="1"/>
</dbReference>
<dbReference type="Proteomes" id="UP000694865">
    <property type="component" value="Unplaced"/>
</dbReference>
<dbReference type="PANTHER" id="PTHR19328:SF75">
    <property type="entry name" value="ALDOSE SUGAR DEHYDROGENASE YLII"/>
    <property type="match status" value="1"/>
</dbReference>
<dbReference type="InterPro" id="IPR012938">
    <property type="entry name" value="Glc/Sorbosone_DH"/>
</dbReference>
<keyword evidence="1" id="KW-0732">Signal</keyword>